<dbReference type="STRING" id="8022.A0A060YJF1"/>
<accession>A0A060YJF1</accession>
<protein>
    <submittedName>
        <fullName evidence="1">Uncharacterized protein</fullName>
    </submittedName>
</protein>
<gene>
    <name evidence="1" type="ORF">GSONMT00019332001</name>
</gene>
<dbReference type="EMBL" id="FR912369">
    <property type="protein sequence ID" value="CDQ91851.1"/>
    <property type="molecule type" value="Genomic_DNA"/>
</dbReference>
<evidence type="ECO:0000313" key="2">
    <source>
        <dbReference type="Proteomes" id="UP000193380"/>
    </source>
</evidence>
<feature type="non-terminal residue" evidence="1">
    <location>
        <position position="58"/>
    </location>
</feature>
<proteinExistence type="predicted"/>
<dbReference type="PaxDb" id="8022-A0A060YJF1"/>
<dbReference type="Proteomes" id="UP000193380">
    <property type="component" value="Unassembled WGS sequence"/>
</dbReference>
<organism evidence="1 2">
    <name type="scientific">Oncorhynchus mykiss</name>
    <name type="common">Rainbow trout</name>
    <name type="synonym">Salmo gairdneri</name>
    <dbReference type="NCBI Taxonomy" id="8022"/>
    <lineage>
        <taxon>Eukaryota</taxon>
        <taxon>Metazoa</taxon>
        <taxon>Chordata</taxon>
        <taxon>Craniata</taxon>
        <taxon>Vertebrata</taxon>
        <taxon>Euteleostomi</taxon>
        <taxon>Actinopterygii</taxon>
        <taxon>Neopterygii</taxon>
        <taxon>Teleostei</taxon>
        <taxon>Protacanthopterygii</taxon>
        <taxon>Salmoniformes</taxon>
        <taxon>Salmonidae</taxon>
        <taxon>Salmoninae</taxon>
        <taxon>Oncorhynchus</taxon>
    </lineage>
</organism>
<name>A0A060YJF1_ONCMY</name>
<reference evidence="1" key="1">
    <citation type="journal article" date="2014" name="Nat. Commun.">
        <title>The rainbow trout genome provides novel insights into evolution after whole-genome duplication in vertebrates.</title>
        <authorList>
            <person name="Berthelot C."/>
            <person name="Brunet F."/>
            <person name="Chalopin D."/>
            <person name="Juanchich A."/>
            <person name="Bernard M."/>
            <person name="Noel B."/>
            <person name="Bento P."/>
            <person name="Da Silva C."/>
            <person name="Labadie K."/>
            <person name="Alberti A."/>
            <person name="Aury J.M."/>
            <person name="Louis A."/>
            <person name="Dehais P."/>
            <person name="Bardou P."/>
            <person name="Montfort J."/>
            <person name="Klopp C."/>
            <person name="Cabau C."/>
            <person name="Gaspin C."/>
            <person name="Thorgaard G.H."/>
            <person name="Boussaha M."/>
            <person name="Quillet E."/>
            <person name="Guyomard R."/>
            <person name="Galiana D."/>
            <person name="Bobe J."/>
            <person name="Volff J.N."/>
            <person name="Genet C."/>
            <person name="Wincker P."/>
            <person name="Jaillon O."/>
            <person name="Roest Crollius H."/>
            <person name="Guiguen Y."/>
        </authorList>
    </citation>
    <scope>NUCLEOTIDE SEQUENCE [LARGE SCALE GENOMIC DNA]</scope>
</reference>
<sequence>MHPERATMPVTSHLFRGFPWAKLWGSSLFPCQRQLPCCPTSHRPTSLQPHPIWPTAMP</sequence>
<dbReference type="AlphaFoldDB" id="A0A060YJF1"/>
<evidence type="ECO:0000313" key="1">
    <source>
        <dbReference type="EMBL" id="CDQ91851.1"/>
    </source>
</evidence>
<reference evidence="1" key="2">
    <citation type="submission" date="2014-03" db="EMBL/GenBank/DDBJ databases">
        <authorList>
            <person name="Genoscope - CEA"/>
        </authorList>
    </citation>
    <scope>NUCLEOTIDE SEQUENCE</scope>
</reference>